<dbReference type="Proteomes" id="UP001165960">
    <property type="component" value="Unassembled WGS sequence"/>
</dbReference>
<sequence>MKLCFSAVPFCIAIVAAIPRRGNLRIAATYGNGYGAKPEYPSAAVTPHQNYEPIHDSYRSHPPPDNYGNGDRYEGYGSGEPDHQGHRGARYSDIYRTVYDKAVSILTPAFTPNRV</sequence>
<organism evidence="1 2">
    <name type="scientific">Entomophthora muscae</name>
    <dbReference type="NCBI Taxonomy" id="34485"/>
    <lineage>
        <taxon>Eukaryota</taxon>
        <taxon>Fungi</taxon>
        <taxon>Fungi incertae sedis</taxon>
        <taxon>Zoopagomycota</taxon>
        <taxon>Entomophthoromycotina</taxon>
        <taxon>Entomophthoromycetes</taxon>
        <taxon>Entomophthorales</taxon>
        <taxon>Entomophthoraceae</taxon>
        <taxon>Entomophthora</taxon>
    </lineage>
</organism>
<comment type="caution">
    <text evidence="1">The sequence shown here is derived from an EMBL/GenBank/DDBJ whole genome shotgun (WGS) entry which is preliminary data.</text>
</comment>
<dbReference type="EMBL" id="QTSX02000060">
    <property type="protein sequence ID" value="KAJ9089197.1"/>
    <property type="molecule type" value="Genomic_DNA"/>
</dbReference>
<protein>
    <submittedName>
        <fullName evidence="1">Uncharacterized protein</fullName>
    </submittedName>
</protein>
<keyword evidence="2" id="KW-1185">Reference proteome</keyword>
<evidence type="ECO:0000313" key="2">
    <source>
        <dbReference type="Proteomes" id="UP001165960"/>
    </source>
</evidence>
<accession>A0ACC2UQH9</accession>
<evidence type="ECO:0000313" key="1">
    <source>
        <dbReference type="EMBL" id="KAJ9089197.1"/>
    </source>
</evidence>
<proteinExistence type="predicted"/>
<name>A0ACC2UQH9_9FUNG</name>
<reference evidence="1" key="1">
    <citation type="submission" date="2022-04" db="EMBL/GenBank/DDBJ databases">
        <title>Genome of the entomopathogenic fungus Entomophthora muscae.</title>
        <authorList>
            <person name="Elya C."/>
            <person name="Lovett B.R."/>
            <person name="Lee E."/>
            <person name="Macias A.M."/>
            <person name="Hajek A.E."/>
            <person name="De Bivort B.L."/>
            <person name="Kasson M.T."/>
            <person name="De Fine Licht H.H."/>
            <person name="Stajich J.E."/>
        </authorList>
    </citation>
    <scope>NUCLEOTIDE SEQUENCE</scope>
    <source>
        <strain evidence="1">Berkeley</strain>
    </source>
</reference>
<gene>
    <name evidence="1" type="ORF">DSO57_1015336</name>
</gene>